<accession>A0A8T0TUB4</accession>
<keyword evidence="7" id="KW-1185">Reference proteome</keyword>
<protein>
    <submittedName>
        <fullName evidence="6">Uncharacterized protein</fullName>
    </submittedName>
</protein>
<dbReference type="OrthoDB" id="695837at2759"/>
<feature type="signal peptide" evidence="2">
    <location>
        <begin position="1"/>
        <end position="34"/>
    </location>
</feature>
<evidence type="ECO:0000256" key="2">
    <source>
        <dbReference type="SAM" id="SignalP"/>
    </source>
</evidence>
<evidence type="ECO:0000313" key="3">
    <source>
        <dbReference type="EMBL" id="KAG2613381.1"/>
    </source>
</evidence>
<evidence type="ECO:0000313" key="5">
    <source>
        <dbReference type="EMBL" id="KAG2613386.1"/>
    </source>
</evidence>
<dbReference type="AlphaFoldDB" id="A0A8T0TUB4"/>
<evidence type="ECO:0000256" key="1">
    <source>
        <dbReference type="SAM" id="MobiDB-lite"/>
    </source>
</evidence>
<dbReference type="EMBL" id="CM029043">
    <property type="protein sequence ID" value="KAG2613384.1"/>
    <property type="molecule type" value="Genomic_DNA"/>
</dbReference>
<feature type="compositionally biased region" description="Pro residues" evidence="1">
    <location>
        <begin position="37"/>
        <end position="53"/>
    </location>
</feature>
<keyword evidence="2" id="KW-0732">Signal</keyword>
<dbReference type="EMBL" id="CM029043">
    <property type="protein sequence ID" value="KAG2613386.1"/>
    <property type="molecule type" value="Genomic_DNA"/>
</dbReference>
<evidence type="ECO:0000313" key="7">
    <source>
        <dbReference type="Proteomes" id="UP000823388"/>
    </source>
</evidence>
<feature type="chain" id="PRO_5044157195" evidence="2">
    <location>
        <begin position="35"/>
        <end position="159"/>
    </location>
</feature>
<proteinExistence type="predicted"/>
<sequence length="159" mass="16011">MALVMKTMAAAPPALLCLAMVALALAATSTKAQAAPAPTPSSPTPAPTPAPAPPSVSLCPAGFSNLSEYKAAVPEYLKHCVALTLSSGARTITTRKLSSVLGPIRIPPPTPPSVVATSKGLVVVHSIIHKCTCYLATKSTLLESSTGPIVCKPAGQGFA</sequence>
<feature type="region of interest" description="Disordered" evidence="1">
    <location>
        <begin position="34"/>
        <end position="53"/>
    </location>
</feature>
<comment type="caution">
    <text evidence="6">The sequence shown here is derived from an EMBL/GenBank/DDBJ whole genome shotgun (WGS) entry which is preliminary data.</text>
</comment>
<evidence type="ECO:0000313" key="4">
    <source>
        <dbReference type="EMBL" id="KAG2613384.1"/>
    </source>
</evidence>
<evidence type="ECO:0000313" key="6">
    <source>
        <dbReference type="EMBL" id="KAG2613388.1"/>
    </source>
</evidence>
<gene>
    <name evidence="3" type="ORF">PVAP13_4KG352200</name>
    <name evidence="6" type="ORF">PVAP13_4KG352388</name>
    <name evidence="4" type="ORF">PVAP13_4KG352464</name>
    <name evidence="5" type="ORF">PVAP13_4KG352640</name>
</gene>
<reference evidence="6 7" key="1">
    <citation type="submission" date="2020-05" db="EMBL/GenBank/DDBJ databases">
        <title>WGS assembly of Panicum virgatum.</title>
        <authorList>
            <person name="Lovell J.T."/>
            <person name="Jenkins J."/>
            <person name="Shu S."/>
            <person name="Juenger T.E."/>
            <person name="Schmutz J."/>
        </authorList>
    </citation>
    <scope>NUCLEOTIDE SEQUENCE</scope>
    <source>
        <strain evidence="6">AP13</strain>
        <strain evidence="7">cv. AP13</strain>
    </source>
</reference>
<name>A0A8T0TUB4_PANVG</name>
<dbReference type="Proteomes" id="UP000823388">
    <property type="component" value="Chromosome 4K"/>
</dbReference>
<dbReference type="EMBL" id="CM029043">
    <property type="protein sequence ID" value="KAG2613388.1"/>
    <property type="molecule type" value="Genomic_DNA"/>
</dbReference>
<dbReference type="EMBL" id="CM029043">
    <property type="protein sequence ID" value="KAG2613381.1"/>
    <property type="molecule type" value="Genomic_DNA"/>
</dbReference>
<organism evidence="6 7">
    <name type="scientific">Panicum virgatum</name>
    <name type="common">Blackwell switchgrass</name>
    <dbReference type="NCBI Taxonomy" id="38727"/>
    <lineage>
        <taxon>Eukaryota</taxon>
        <taxon>Viridiplantae</taxon>
        <taxon>Streptophyta</taxon>
        <taxon>Embryophyta</taxon>
        <taxon>Tracheophyta</taxon>
        <taxon>Spermatophyta</taxon>
        <taxon>Magnoliopsida</taxon>
        <taxon>Liliopsida</taxon>
        <taxon>Poales</taxon>
        <taxon>Poaceae</taxon>
        <taxon>PACMAD clade</taxon>
        <taxon>Panicoideae</taxon>
        <taxon>Panicodae</taxon>
        <taxon>Paniceae</taxon>
        <taxon>Panicinae</taxon>
        <taxon>Panicum</taxon>
        <taxon>Panicum sect. Hiantes</taxon>
    </lineage>
</organism>